<comment type="caution">
    <text evidence="2">The sequence shown here is derived from an EMBL/GenBank/DDBJ whole genome shotgun (WGS) entry which is preliminary data.</text>
</comment>
<protein>
    <submittedName>
        <fullName evidence="2">Uncharacterized protein</fullName>
    </submittedName>
</protein>
<sequence length="82" mass="9208">MNSTDHNPFANAKEPEDPTWQNRSSLIDRLSSPIAPILSNKNLPSEPTDKTTITEYSNNQSIKQYLVTNKEAHNTVQQRALG</sequence>
<evidence type="ECO:0000256" key="1">
    <source>
        <dbReference type="SAM" id="MobiDB-lite"/>
    </source>
</evidence>
<accession>A0A5B0Q802</accession>
<dbReference type="EMBL" id="VSWC01000028">
    <property type="protein sequence ID" value="KAA1109104.1"/>
    <property type="molecule type" value="Genomic_DNA"/>
</dbReference>
<evidence type="ECO:0000313" key="2">
    <source>
        <dbReference type="EMBL" id="KAA1109104.1"/>
    </source>
</evidence>
<gene>
    <name evidence="2" type="ORF">PGT21_033174</name>
</gene>
<name>A0A5B0Q802_PUCGR</name>
<feature type="compositionally biased region" description="Polar residues" evidence="1">
    <location>
        <begin position="39"/>
        <end position="52"/>
    </location>
</feature>
<feature type="region of interest" description="Disordered" evidence="1">
    <location>
        <begin position="1"/>
        <end position="52"/>
    </location>
</feature>
<dbReference type="Proteomes" id="UP000324748">
    <property type="component" value="Unassembled WGS sequence"/>
</dbReference>
<organism evidence="2 3">
    <name type="scientific">Puccinia graminis f. sp. tritici</name>
    <dbReference type="NCBI Taxonomy" id="56615"/>
    <lineage>
        <taxon>Eukaryota</taxon>
        <taxon>Fungi</taxon>
        <taxon>Dikarya</taxon>
        <taxon>Basidiomycota</taxon>
        <taxon>Pucciniomycotina</taxon>
        <taxon>Pucciniomycetes</taxon>
        <taxon>Pucciniales</taxon>
        <taxon>Pucciniaceae</taxon>
        <taxon>Puccinia</taxon>
    </lineage>
</organism>
<evidence type="ECO:0000313" key="3">
    <source>
        <dbReference type="Proteomes" id="UP000324748"/>
    </source>
</evidence>
<dbReference type="OrthoDB" id="10326490at2759"/>
<reference evidence="2 3" key="1">
    <citation type="submission" date="2019-05" db="EMBL/GenBank/DDBJ databases">
        <title>Emergence of the Ug99 lineage of the wheat stem rust pathogen through somatic hybridization.</title>
        <authorList>
            <person name="Li F."/>
            <person name="Upadhyaya N.M."/>
            <person name="Sperschneider J."/>
            <person name="Matny O."/>
            <person name="Nguyen-Phuc H."/>
            <person name="Mago R."/>
            <person name="Raley C."/>
            <person name="Miller M.E."/>
            <person name="Silverstein K.A.T."/>
            <person name="Henningsen E."/>
            <person name="Hirsch C.D."/>
            <person name="Visser B."/>
            <person name="Pretorius Z.A."/>
            <person name="Steffenson B.J."/>
            <person name="Schwessinger B."/>
            <person name="Dodds P.N."/>
            <person name="Figueroa M."/>
        </authorList>
    </citation>
    <scope>NUCLEOTIDE SEQUENCE [LARGE SCALE GENOMIC DNA]</scope>
    <source>
        <strain evidence="2">21-0</strain>
    </source>
</reference>
<dbReference type="AlphaFoldDB" id="A0A5B0Q802"/>
<proteinExistence type="predicted"/>
<keyword evidence="3" id="KW-1185">Reference proteome</keyword>